<dbReference type="EMBL" id="BARU01013067">
    <property type="protein sequence ID" value="GAH32779.1"/>
    <property type="molecule type" value="Genomic_DNA"/>
</dbReference>
<name>X1FTU6_9ZZZZ</name>
<organism evidence="1">
    <name type="scientific">marine sediment metagenome</name>
    <dbReference type="NCBI Taxonomy" id="412755"/>
    <lineage>
        <taxon>unclassified sequences</taxon>
        <taxon>metagenomes</taxon>
        <taxon>ecological metagenomes</taxon>
    </lineage>
</organism>
<protein>
    <submittedName>
        <fullName evidence="1">Uncharacterized protein</fullName>
    </submittedName>
</protein>
<dbReference type="AlphaFoldDB" id="X1FTU6"/>
<accession>X1FTU6</accession>
<comment type="caution">
    <text evidence="1">The sequence shown here is derived from an EMBL/GenBank/DDBJ whole genome shotgun (WGS) entry which is preliminary data.</text>
</comment>
<gene>
    <name evidence="1" type="ORF">S03H2_23799</name>
</gene>
<feature type="non-terminal residue" evidence="1">
    <location>
        <position position="89"/>
    </location>
</feature>
<reference evidence="1" key="1">
    <citation type="journal article" date="2014" name="Front. Microbiol.">
        <title>High frequency of phylogenetically diverse reductive dehalogenase-homologous genes in deep subseafloor sedimentary metagenomes.</title>
        <authorList>
            <person name="Kawai M."/>
            <person name="Futagami T."/>
            <person name="Toyoda A."/>
            <person name="Takaki Y."/>
            <person name="Nishi S."/>
            <person name="Hori S."/>
            <person name="Arai W."/>
            <person name="Tsubouchi T."/>
            <person name="Morono Y."/>
            <person name="Uchiyama I."/>
            <person name="Ito T."/>
            <person name="Fujiyama A."/>
            <person name="Inagaki F."/>
            <person name="Takami H."/>
        </authorList>
    </citation>
    <scope>NUCLEOTIDE SEQUENCE</scope>
    <source>
        <strain evidence="1">Expedition CK06-06</strain>
    </source>
</reference>
<evidence type="ECO:0000313" key="1">
    <source>
        <dbReference type="EMBL" id="GAH32779.1"/>
    </source>
</evidence>
<proteinExistence type="predicted"/>
<sequence length="89" mass="10327">MYSFYSFEETTYESHPILRLLKDGKPVFEDKIKGLQFGIKKAKMIINTMAQIEIFFNSKGASPPKNSKIYINQGKYDIPCYCIKYIGFP</sequence>